<gene>
    <name evidence="1" type="ORF">GII30_03540</name>
</gene>
<dbReference type="SUPFAM" id="SSF53474">
    <property type="entry name" value="alpha/beta-Hydrolases"/>
    <property type="match status" value="1"/>
</dbReference>
<dbReference type="GO" id="GO:0016020">
    <property type="term" value="C:membrane"/>
    <property type="evidence" value="ECO:0007669"/>
    <property type="project" value="TreeGrafter"/>
</dbReference>
<dbReference type="AlphaFoldDB" id="A0A857LPT0"/>
<name>A0A857LPT0_9ACTN</name>
<accession>A0A857LPT0</accession>
<organism evidence="1">
    <name type="scientific">Gordonia amarae</name>
    <dbReference type="NCBI Taxonomy" id="36821"/>
    <lineage>
        <taxon>Bacteria</taxon>
        <taxon>Bacillati</taxon>
        <taxon>Actinomycetota</taxon>
        <taxon>Actinomycetes</taxon>
        <taxon>Mycobacteriales</taxon>
        <taxon>Gordoniaceae</taxon>
        <taxon>Gordonia</taxon>
    </lineage>
</organism>
<dbReference type="GO" id="GO:0047372">
    <property type="term" value="F:monoacylglycerol lipase activity"/>
    <property type="evidence" value="ECO:0007669"/>
    <property type="project" value="TreeGrafter"/>
</dbReference>
<keyword evidence="1" id="KW-0378">Hydrolase</keyword>
<dbReference type="GO" id="GO:0046464">
    <property type="term" value="P:acylglycerol catabolic process"/>
    <property type="evidence" value="ECO:0007669"/>
    <property type="project" value="TreeGrafter"/>
</dbReference>
<dbReference type="EMBL" id="CP045810">
    <property type="protein sequence ID" value="QHN38373.1"/>
    <property type="molecule type" value="Genomic_DNA"/>
</dbReference>
<sequence>MPTDPNVAAPQWFTDAISTPGERHSLEVDGATIVYRTWGDAGAPGVLLVHGGGAHGGWWDHLAPQLAAGRRVVALDLSGHGDSDWRETYTFDTWARELHAVAVAARADHRLLVVGHSLGGVTTATASRLFPELITDIVMIDSEVYDPAVHGTSRPGGDDQPSIRSTGRRHYPSRDELLARYRLVPDHPCLGYAKDYVAAGSVVSEPEGWRWKFDRTFALHLDPRPPMPAPDTRVTVIRAGRGRMTSYMAGKIVAELRTVSRIVTFPEAGHHVMLDYPLELLAEIREAIGRLPG</sequence>
<dbReference type="PANTHER" id="PTHR43798:SF5">
    <property type="entry name" value="MONOACYLGLYCEROL LIPASE ABHD6"/>
    <property type="match status" value="1"/>
</dbReference>
<protein>
    <submittedName>
        <fullName evidence="1">Alpha/beta fold hydrolase</fullName>
    </submittedName>
</protein>
<reference evidence="1" key="1">
    <citation type="journal article" date="2021" name="Nat. Microbiol.">
        <title>Cocultivation of an ultrasmall environmental parasitic bacterium with lytic ability against bacteria associated with wastewater foams.</title>
        <authorList>
            <person name="Batinovic S."/>
            <person name="Rose J.J.A."/>
            <person name="Ratcliffe J."/>
            <person name="Seviour R.J."/>
            <person name="Petrovski S."/>
        </authorList>
    </citation>
    <scope>NUCLEOTIDE SEQUENCE</scope>
    <source>
        <strain evidence="1">CON44</strain>
    </source>
</reference>
<dbReference type="Gene3D" id="3.40.50.1820">
    <property type="entry name" value="alpha/beta hydrolase"/>
    <property type="match status" value="1"/>
</dbReference>
<dbReference type="Pfam" id="PF12697">
    <property type="entry name" value="Abhydrolase_6"/>
    <property type="match status" value="1"/>
</dbReference>
<dbReference type="PRINTS" id="PR00111">
    <property type="entry name" value="ABHYDROLASE"/>
</dbReference>
<proteinExistence type="predicted"/>
<dbReference type="RefSeq" id="WP_005191600.1">
    <property type="nucleotide sequence ID" value="NZ_CP045804.1"/>
</dbReference>
<dbReference type="InterPro" id="IPR050266">
    <property type="entry name" value="AB_hydrolase_sf"/>
</dbReference>
<dbReference type="PANTHER" id="PTHR43798">
    <property type="entry name" value="MONOACYLGLYCEROL LIPASE"/>
    <property type="match status" value="1"/>
</dbReference>
<dbReference type="InterPro" id="IPR029058">
    <property type="entry name" value="AB_hydrolase_fold"/>
</dbReference>
<evidence type="ECO:0000313" key="1">
    <source>
        <dbReference type="EMBL" id="QHN38373.1"/>
    </source>
</evidence>
<dbReference type="InterPro" id="IPR000073">
    <property type="entry name" value="AB_hydrolase_1"/>
</dbReference>